<dbReference type="AlphaFoldDB" id="A0A484G017"/>
<evidence type="ECO:0000313" key="6">
    <source>
        <dbReference type="EMBL" id="TDZ23606.1"/>
    </source>
</evidence>
<dbReference type="Proteomes" id="UP000014480">
    <property type="component" value="Unassembled WGS sequence"/>
</dbReference>
<keyword evidence="5" id="KW-0408">Iron</keyword>
<dbReference type="PANTHER" id="PTHR46030">
    <property type="entry name" value="ALPHA-KETOGLUTARATE-DEPENDENT DIOXYGENASE ALKB HOMOLOG 6"/>
    <property type="match status" value="1"/>
</dbReference>
<dbReference type="GO" id="GO:0046872">
    <property type="term" value="F:metal ion binding"/>
    <property type="evidence" value="ECO:0007669"/>
    <property type="project" value="UniProtKB-KW"/>
</dbReference>
<gene>
    <name evidence="6" type="ORF">Cob_v002903</name>
</gene>
<comment type="similarity">
    <text evidence="1">Belongs to the alkB family.</text>
</comment>
<proteinExistence type="inferred from homology"/>
<keyword evidence="2" id="KW-0479">Metal-binding</keyword>
<dbReference type="STRING" id="1213857.A0A484G017"/>
<evidence type="ECO:0000256" key="5">
    <source>
        <dbReference type="ARBA" id="ARBA00023004"/>
    </source>
</evidence>
<accession>A0A484G017</accession>
<reference evidence="7" key="2">
    <citation type="journal article" date="2019" name="Mol. Plant Microbe Interact.">
        <title>Genome sequence resources for four phytopathogenic fungi from the Colletotrichum orbiculare species complex.</title>
        <authorList>
            <person name="Gan P."/>
            <person name="Tsushima A."/>
            <person name="Narusaka M."/>
            <person name="Narusaka Y."/>
            <person name="Takano Y."/>
            <person name="Kubo Y."/>
            <person name="Shirasu K."/>
        </authorList>
    </citation>
    <scope>GENOME REANNOTATION</scope>
    <source>
        <strain evidence="7">104-T / ATCC 96160 / CBS 514.97 / LARS 414 / MAFF 240422</strain>
    </source>
</reference>
<dbReference type="InterPro" id="IPR032862">
    <property type="entry name" value="ALKBH6"/>
</dbReference>
<reference evidence="7" key="1">
    <citation type="journal article" date="2013" name="New Phytol.">
        <title>Comparative genomic and transcriptomic analyses reveal the hemibiotrophic stage shift of Colletotrichum fungi.</title>
        <authorList>
            <person name="Gan P."/>
            <person name="Ikeda K."/>
            <person name="Irieda H."/>
            <person name="Narusaka M."/>
            <person name="O'Connell R.J."/>
            <person name="Narusaka Y."/>
            <person name="Takano Y."/>
            <person name="Kubo Y."/>
            <person name="Shirasu K."/>
        </authorList>
    </citation>
    <scope>NUCLEOTIDE SEQUENCE [LARGE SCALE GENOMIC DNA]</scope>
    <source>
        <strain evidence="7">104-T / ATCC 96160 / CBS 514.97 / LARS 414 / MAFF 240422</strain>
    </source>
</reference>
<dbReference type="InterPro" id="IPR037151">
    <property type="entry name" value="AlkB-like_sf"/>
</dbReference>
<sequence>MASGDAKLPACLDDVKIAKLPSSAFYISNFISEEEEQAILQKIADAPKPRWKQLTHRRLQTWPSDLVQNKLIDAPLPQWLHEPVISRLLSLPRAAHPDSANVFADSPHQRPNHVLINEYPPGVGIMPHKTALHITQSCAL</sequence>
<name>A0A484G017_COLOR</name>
<dbReference type="GO" id="GO:0005634">
    <property type="term" value="C:nucleus"/>
    <property type="evidence" value="ECO:0007669"/>
    <property type="project" value="TreeGrafter"/>
</dbReference>
<evidence type="ECO:0000256" key="4">
    <source>
        <dbReference type="ARBA" id="ARBA00023002"/>
    </source>
</evidence>
<dbReference type="SUPFAM" id="SSF51197">
    <property type="entry name" value="Clavaminate synthase-like"/>
    <property type="match status" value="1"/>
</dbReference>
<comment type="caution">
    <text evidence="6">The sequence shown here is derived from an EMBL/GenBank/DDBJ whole genome shotgun (WGS) entry which is preliminary data.</text>
</comment>
<evidence type="ECO:0000313" key="7">
    <source>
        <dbReference type="Proteomes" id="UP000014480"/>
    </source>
</evidence>
<organism evidence="6 7">
    <name type="scientific">Colletotrichum orbiculare (strain 104-T / ATCC 96160 / CBS 514.97 / LARS 414 / MAFF 240422)</name>
    <name type="common">Cucumber anthracnose fungus</name>
    <name type="synonym">Colletotrichum lagenarium</name>
    <dbReference type="NCBI Taxonomy" id="1213857"/>
    <lineage>
        <taxon>Eukaryota</taxon>
        <taxon>Fungi</taxon>
        <taxon>Dikarya</taxon>
        <taxon>Ascomycota</taxon>
        <taxon>Pezizomycotina</taxon>
        <taxon>Sordariomycetes</taxon>
        <taxon>Hypocreomycetidae</taxon>
        <taxon>Glomerellales</taxon>
        <taxon>Glomerellaceae</taxon>
        <taxon>Colletotrichum</taxon>
        <taxon>Colletotrichum orbiculare species complex</taxon>
    </lineage>
</organism>
<dbReference type="GO" id="GO:0051213">
    <property type="term" value="F:dioxygenase activity"/>
    <property type="evidence" value="ECO:0007669"/>
    <property type="project" value="UniProtKB-KW"/>
</dbReference>
<keyword evidence="4" id="KW-0560">Oxidoreductase</keyword>
<keyword evidence="7" id="KW-1185">Reference proteome</keyword>
<evidence type="ECO:0000256" key="1">
    <source>
        <dbReference type="ARBA" id="ARBA00007879"/>
    </source>
</evidence>
<protein>
    <submittedName>
        <fullName evidence="6">Alpha-ketoglutarate-dependent dioxygenase alkB-like protein 6</fullName>
    </submittedName>
</protein>
<keyword evidence="3" id="KW-0223">Dioxygenase</keyword>
<dbReference type="EMBL" id="AMCV02000005">
    <property type="protein sequence ID" value="TDZ23606.1"/>
    <property type="molecule type" value="Genomic_DNA"/>
</dbReference>
<evidence type="ECO:0000256" key="2">
    <source>
        <dbReference type="ARBA" id="ARBA00022723"/>
    </source>
</evidence>
<dbReference type="Gene3D" id="2.60.120.590">
    <property type="entry name" value="Alpha-ketoglutarate-dependent dioxygenase AlkB-like"/>
    <property type="match status" value="1"/>
</dbReference>
<dbReference type="OrthoDB" id="412814at2759"/>
<evidence type="ECO:0000256" key="3">
    <source>
        <dbReference type="ARBA" id="ARBA00022964"/>
    </source>
</evidence>
<dbReference type="PANTHER" id="PTHR46030:SF1">
    <property type="entry name" value="ALPHA-KETOGLUTARATE-DEPENDENT DIOXYGENASE ALKB HOMOLOG 6"/>
    <property type="match status" value="1"/>
</dbReference>